<organism evidence="8 9">
    <name type="scientific">Advenella faeciporci</name>
    <dbReference type="NCBI Taxonomy" id="797535"/>
    <lineage>
        <taxon>Bacteria</taxon>
        <taxon>Pseudomonadati</taxon>
        <taxon>Pseudomonadota</taxon>
        <taxon>Betaproteobacteria</taxon>
        <taxon>Burkholderiales</taxon>
        <taxon>Alcaligenaceae</taxon>
    </lineage>
</organism>
<dbReference type="InterPro" id="IPR013527">
    <property type="entry name" value="YicC-like_N"/>
</dbReference>
<keyword evidence="9" id="KW-1185">Reference proteome</keyword>
<proteinExistence type="inferred from homology"/>
<evidence type="ECO:0000259" key="6">
    <source>
        <dbReference type="Pfam" id="PF03755"/>
    </source>
</evidence>
<dbReference type="Proteomes" id="UP000608345">
    <property type="component" value="Unassembled WGS sequence"/>
</dbReference>
<sequence length="302" mass="33754">MIQSMTAFGSAQTESELGTITVELKSVNSRYLDLNFRIPDELRQTENGLRELLTGNINRGKLEARVSFIKNQDAATLSVDPALLQAIATLLADVRAVIPDTEAPKLSDLVSWPSQKAKPDSNTEWHKQCLETARLAIEEFITARNREGERLASAMRSYATAMTGIVDKVETLLPEVHAEYRTKLATKLQETLEAACPNGLQHLSGEELSARIASESALFSLRIDVEEEITRLRSHIKELQLLLDGKTNSKQSTGKRLDFLFQEMNREVNTLGSKSSSLEITQAVINLKLYIEQLREQSQNIE</sequence>
<dbReference type="RefSeq" id="WP_189383919.1">
    <property type="nucleotide sequence ID" value="NZ_BAABFY010000057.1"/>
</dbReference>
<evidence type="ECO:0000256" key="5">
    <source>
        <dbReference type="ARBA" id="ARBA00035648"/>
    </source>
</evidence>
<reference evidence="8" key="2">
    <citation type="submission" date="2020-09" db="EMBL/GenBank/DDBJ databases">
        <authorList>
            <person name="Sun Q."/>
            <person name="Kim S."/>
        </authorList>
    </citation>
    <scope>NUCLEOTIDE SEQUENCE</scope>
    <source>
        <strain evidence="8">KCTC 23732</strain>
    </source>
</reference>
<dbReference type="InterPro" id="IPR013551">
    <property type="entry name" value="YicC-like_C"/>
</dbReference>
<evidence type="ECO:0000256" key="4">
    <source>
        <dbReference type="ARBA" id="ARBA00022801"/>
    </source>
</evidence>
<evidence type="ECO:0008006" key="10">
    <source>
        <dbReference type="Google" id="ProtNLM"/>
    </source>
</evidence>
<evidence type="ECO:0000256" key="2">
    <source>
        <dbReference type="ARBA" id="ARBA00022722"/>
    </source>
</evidence>
<comment type="cofactor">
    <cofactor evidence="1">
        <name>a divalent metal cation</name>
        <dbReference type="ChEBI" id="CHEBI:60240"/>
    </cofactor>
</comment>
<dbReference type="PANTHER" id="PTHR30636">
    <property type="entry name" value="UPF0701 PROTEIN YICC"/>
    <property type="match status" value="1"/>
</dbReference>
<protein>
    <recommendedName>
        <fullName evidence="10">YicC family protein</fullName>
    </recommendedName>
</protein>
<reference evidence="8" key="1">
    <citation type="journal article" date="2014" name="Int. J. Syst. Evol. Microbiol.">
        <title>Complete genome sequence of Corynebacterium casei LMG S-19264T (=DSM 44701T), isolated from a smear-ripened cheese.</title>
        <authorList>
            <consortium name="US DOE Joint Genome Institute (JGI-PGF)"/>
            <person name="Walter F."/>
            <person name="Albersmeier A."/>
            <person name="Kalinowski J."/>
            <person name="Ruckert C."/>
        </authorList>
    </citation>
    <scope>NUCLEOTIDE SEQUENCE</scope>
    <source>
        <strain evidence="8">KCTC 23732</strain>
    </source>
</reference>
<accession>A0A918JFP1</accession>
<dbReference type="InterPro" id="IPR005229">
    <property type="entry name" value="YicC/YloC-like"/>
</dbReference>
<dbReference type="PANTHER" id="PTHR30636:SF3">
    <property type="entry name" value="UPF0701 PROTEIN YICC"/>
    <property type="match status" value="1"/>
</dbReference>
<feature type="domain" description="Endoribonuclease YicC-like N-terminal" evidence="6">
    <location>
        <begin position="2"/>
        <end position="152"/>
    </location>
</feature>
<evidence type="ECO:0000313" key="9">
    <source>
        <dbReference type="Proteomes" id="UP000608345"/>
    </source>
</evidence>
<dbReference type="AlphaFoldDB" id="A0A918JFP1"/>
<keyword evidence="2" id="KW-0540">Nuclease</keyword>
<comment type="caution">
    <text evidence="8">The sequence shown here is derived from an EMBL/GenBank/DDBJ whole genome shotgun (WGS) entry which is preliminary data.</text>
</comment>
<dbReference type="GO" id="GO:0016787">
    <property type="term" value="F:hydrolase activity"/>
    <property type="evidence" value="ECO:0007669"/>
    <property type="project" value="UniProtKB-KW"/>
</dbReference>
<dbReference type="NCBIfam" id="TIGR00255">
    <property type="entry name" value="YicC/YloC family endoribonuclease"/>
    <property type="match status" value="1"/>
</dbReference>
<name>A0A918JFP1_9BURK</name>
<evidence type="ECO:0000256" key="3">
    <source>
        <dbReference type="ARBA" id="ARBA00022759"/>
    </source>
</evidence>
<dbReference type="Pfam" id="PF03755">
    <property type="entry name" value="YicC-like_N"/>
    <property type="match status" value="1"/>
</dbReference>
<dbReference type="GO" id="GO:0004521">
    <property type="term" value="F:RNA endonuclease activity"/>
    <property type="evidence" value="ECO:0007669"/>
    <property type="project" value="InterPro"/>
</dbReference>
<comment type="similarity">
    <text evidence="5">Belongs to the YicC/YloC family.</text>
</comment>
<dbReference type="EMBL" id="BMYS01000002">
    <property type="protein sequence ID" value="GGW78523.1"/>
    <property type="molecule type" value="Genomic_DNA"/>
</dbReference>
<feature type="domain" description="Endoribonuclease YicC-like C-terminal" evidence="7">
    <location>
        <begin position="170"/>
        <end position="302"/>
    </location>
</feature>
<evidence type="ECO:0000256" key="1">
    <source>
        <dbReference type="ARBA" id="ARBA00001968"/>
    </source>
</evidence>
<keyword evidence="3" id="KW-0255">Endonuclease</keyword>
<keyword evidence="4" id="KW-0378">Hydrolase</keyword>
<evidence type="ECO:0000313" key="8">
    <source>
        <dbReference type="EMBL" id="GGW78523.1"/>
    </source>
</evidence>
<evidence type="ECO:0000259" key="7">
    <source>
        <dbReference type="Pfam" id="PF08340"/>
    </source>
</evidence>
<dbReference type="Pfam" id="PF08340">
    <property type="entry name" value="YicC-like_C"/>
    <property type="match status" value="1"/>
</dbReference>
<gene>
    <name evidence="8" type="ORF">GCM10011450_05560</name>
</gene>